<dbReference type="PANTHER" id="PTHR21549:SF1">
    <property type="entry name" value="COILED-COIL DOMAIN-CONTAINING PROTEIN 148"/>
    <property type="match status" value="1"/>
</dbReference>
<proteinExistence type="predicted"/>
<dbReference type="Proteomes" id="UP000663852">
    <property type="component" value="Unassembled WGS sequence"/>
</dbReference>
<dbReference type="EMBL" id="CAJNOR010002176">
    <property type="protein sequence ID" value="CAF1258465.1"/>
    <property type="molecule type" value="Genomic_DNA"/>
</dbReference>
<dbReference type="AlphaFoldDB" id="A0A813TQ60"/>
<organism evidence="3 6">
    <name type="scientific">Adineta ricciae</name>
    <name type="common">Rotifer</name>
    <dbReference type="NCBI Taxonomy" id="249248"/>
    <lineage>
        <taxon>Eukaryota</taxon>
        <taxon>Metazoa</taxon>
        <taxon>Spiralia</taxon>
        <taxon>Gnathifera</taxon>
        <taxon>Rotifera</taxon>
        <taxon>Eurotatoria</taxon>
        <taxon>Bdelloidea</taxon>
        <taxon>Adinetida</taxon>
        <taxon>Adinetidae</taxon>
        <taxon>Adineta</taxon>
    </lineage>
</organism>
<evidence type="ECO:0000256" key="1">
    <source>
        <dbReference type="ARBA" id="ARBA00023054"/>
    </source>
</evidence>
<evidence type="ECO:0000256" key="2">
    <source>
        <dbReference type="SAM" id="Coils"/>
    </source>
</evidence>
<keyword evidence="1 2" id="KW-0175">Coiled coil</keyword>
<dbReference type="EMBL" id="CAJNOJ010000015">
    <property type="protein sequence ID" value="CAF0815786.1"/>
    <property type="molecule type" value="Genomic_DNA"/>
</dbReference>
<feature type="coiled-coil region" evidence="2">
    <location>
        <begin position="361"/>
        <end position="491"/>
    </location>
</feature>
<evidence type="ECO:0000313" key="5">
    <source>
        <dbReference type="Proteomes" id="UP000663828"/>
    </source>
</evidence>
<evidence type="ECO:0000313" key="6">
    <source>
        <dbReference type="Proteomes" id="UP000663852"/>
    </source>
</evidence>
<sequence>MSASKDLRLNKLHRTRENSLTDVVRVTDENIPKYRQVNYNAMRQLIHERKQSGLEALERVSKLQNDSHFIREQAELKLCREQWFSEQYRLNQQYRKHDQEHRTWLTEAFHDPDLLTLFHDITKYRIWLDENTIEFRKATILPIVQLKEELQTNQVNQDNISHVLDALRIVGKEQQELIAILGHEQKQLEEELKEFQQMIDEDEEINMIEEGIPDSVIELPCPDDELRVTILQEFLIIDHRYRENLVDLDANYLPIVSQENGGWDTDEHEMLIHLYETYPTDLKKRRTHIYNHFHRYFPNRSRQDMLNHEEWYNARVYYQKHKRMILYEWKQARNALKLRAQSVFEQAFELQERLAQQHEEKMKQRALCEQLANQVQKWREKQLEVFEMKKKLEESRREVERERIQEENDRLQKHRQRMKEKVAEYHTEKEEARLVEYEREKKRLEEMQVILAEQQRKDWERIKYRKEEYERKQQELRDRNQNEEYEEIQREERLQALADRVRPHVEIDHARVLKPTKAFNAHRGLLTSVNDDVNIQQELFPINTFNDRKLYGDVRIRLEQRLRDAGLIQTDYARQALAALQQAPKRIDTRENQMWSGFAFRANETDSRNVSKPVKRDFISHPVFYGMDS</sequence>
<gene>
    <name evidence="3" type="ORF">EDS130_LOCUS5591</name>
    <name evidence="4" type="ORF">XAT740_LOCUS26646</name>
</gene>
<feature type="coiled-coil region" evidence="2">
    <location>
        <begin position="178"/>
        <end position="205"/>
    </location>
</feature>
<dbReference type="OrthoDB" id="448087at2759"/>
<reference evidence="3" key="1">
    <citation type="submission" date="2021-02" db="EMBL/GenBank/DDBJ databases">
        <authorList>
            <person name="Nowell W R."/>
        </authorList>
    </citation>
    <scope>NUCLEOTIDE SEQUENCE</scope>
</reference>
<evidence type="ECO:0008006" key="7">
    <source>
        <dbReference type="Google" id="ProtNLM"/>
    </source>
</evidence>
<dbReference type="InterPro" id="IPR039902">
    <property type="entry name" value="CCDC148/CCDC112"/>
</dbReference>
<evidence type="ECO:0000313" key="4">
    <source>
        <dbReference type="EMBL" id="CAF1258465.1"/>
    </source>
</evidence>
<comment type="caution">
    <text evidence="3">The sequence shown here is derived from an EMBL/GenBank/DDBJ whole genome shotgun (WGS) entry which is preliminary data.</text>
</comment>
<keyword evidence="5" id="KW-1185">Reference proteome</keyword>
<accession>A0A813TQ60</accession>
<protein>
    <recommendedName>
        <fullName evidence="7">Coiled-coil domain-containing protein 148</fullName>
    </recommendedName>
</protein>
<name>A0A813TQ60_ADIRI</name>
<dbReference type="Proteomes" id="UP000663828">
    <property type="component" value="Unassembled WGS sequence"/>
</dbReference>
<dbReference type="PANTHER" id="PTHR21549">
    <property type="entry name" value="MUTATED IN BLADDER CANCER 1"/>
    <property type="match status" value="1"/>
</dbReference>
<evidence type="ECO:0000313" key="3">
    <source>
        <dbReference type="EMBL" id="CAF0815786.1"/>
    </source>
</evidence>